<feature type="region of interest" description="Disordered" evidence="17">
    <location>
        <begin position="236"/>
        <end position="274"/>
    </location>
</feature>
<dbReference type="GO" id="GO:0005634">
    <property type="term" value="C:nucleus"/>
    <property type="evidence" value="ECO:0007669"/>
    <property type="project" value="UniProtKB-SubCell"/>
</dbReference>
<evidence type="ECO:0000256" key="2">
    <source>
        <dbReference type="ARBA" id="ARBA00004123"/>
    </source>
</evidence>
<dbReference type="InterPro" id="IPR010487">
    <property type="entry name" value="NGRN/Rrg9"/>
</dbReference>
<dbReference type="Pfam" id="PF06413">
    <property type="entry name" value="Neugrin"/>
    <property type="match status" value="1"/>
</dbReference>
<name>H3B9P0_LATCH</name>
<comment type="subcellular location">
    <subcellularLocation>
        <location evidence="3">Mitochondrion membrane</location>
    </subcellularLocation>
    <subcellularLocation>
        <location evidence="2">Nucleus</location>
    </subcellularLocation>
    <subcellularLocation>
        <location evidence="4">Secreted</location>
    </subcellularLocation>
</comment>
<keyword evidence="8" id="KW-0217">Developmental protein</keyword>
<dbReference type="Proteomes" id="UP000008672">
    <property type="component" value="Unassembled WGS sequence"/>
</dbReference>
<dbReference type="GO" id="GO:0031966">
    <property type="term" value="C:mitochondrial membrane"/>
    <property type="evidence" value="ECO:0007669"/>
    <property type="project" value="UniProtKB-SubCell"/>
</dbReference>
<feature type="compositionally biased region" description="Low complexity" evidence="17">
    <location>
        <begin position="160"/>
        <end position="172"/>
    </location>
</feature>
<dbReference type="CTD" id="51335"/>
<feature type="region of interest" description="Disordered" evidence="17">
    <location>
        <begin position="19"/>
        <end position="59"/>
    </location>
</feature>
<feature type="region of interest" description="Disordered" evidence="17">
    <location>
        <begin position="146"/>
        <end position="176"/>
    </location>
</feature>
<comment type="subunit">
    <text evidence="6">Forms a regulatory protein-RNA complex, consisting of RCC1L, NGRN, RPUSD3, RPUSD4, TRUB2, FASTKD2 and 16S mt-rRNA. Interacts with 16S mt-rRNA; this interaction is direct.</text>
</comment>
<dbReference type="GeneTree" id="ENSGT00390000014472"/>
<keyword evidence="10" id="KW-0732">Signal</keyword>
<organism evidence="18 19">
    <name type="scientific">Latimeria chalumnae</name>
    <name type="common">Coelacanth</name>
    <dbReference type="NCBI Taxonomy" id="7897"/>
    <lineage>
        <taxon>Eukaryota</taxon>
        <taxon>Metazoa</taxon>
        <taxon>Chordata</taxon>
        <taxon>Craniata</taxon>
        <taxon>Vertebrata</taxon>
        <taxon>Euteleostomi</taxon>
        <taxon>Coelacanthiformes</taxon>
        <taxon>Coelacanthidae</taxon>
        <taxon>Latimeria</taxon>
    </lineage>
</organism>
<sequence length="318" mass="35863">MWALLSRLACSRVPPALTRVPAAPLSGSPGDRTRDWTAPKRVTTASARRRQEEEEEEEEEQLYPEIQELISAKKRIRKVILYKRMRAEFEPPGPPERTLTWNAINQIRYLSQEFPDEWPVPRLAEGFSVSPDVIQRVLRSKFMPSPRRQLKQDDKVQQKAGGVATTVGTSTGNETLQKLPAGERGVARLPSRETELPSVRTDLLKQREGFTLGPERSAFTPKAVGASAVSLIVQNRPDSHKAETGKNSAQVQKGRGASEELSVTSEVEEEEEWEGDFLSEEELKRLMESGVENRMKVVQKGADFYDADGNFLYRIFKN</sequence>
<evidence type="ECO:0000256" key="3">
    <source>
        <dbReference type="ARBA" id="ARBA00004325"/>
    </source>
</evidence>
<evidence type="ECO:0000256" key="6">
    <source>
        <dbReference type="ARBA" id="ARBA00011308"/>
    </source>
</evidence>
<dbReference type="InParanoid" id="H3B9P0"/>
<evidence type="ECO:0000256" key="8">
    <source>
        <dbReference type="ARBA" id="ARBA00022473"/>
    </source>
</evidence>
<evidence type="ECO:0000313" key="18">
    <source>
        <dbReference type="Ensembl" id="ENSLACP00000018611.1"/>
    </source>
</evidence>
<dbReference type="OrthoDB" id="6415470at2759"/>
<accession>H3B9P0</accession>
<evidence type="ECO:0000256" key="4">
    <source>
        <dbReference type="ARBA" id="ARBA00004613"/>
    </source>
</evidence>
<evidence type="ECO:0000256" key="5">
    <source>
        <dbReference type="ARBA" id="ARBA00008082"/>
    </source>
</evidence>
<dbReference type="GO" id="GO:0005576">
    <property type="term" value="C:extracellular region"/>
    <property type="evidence" value="ECO:0007669"/>
    <property type="project" value="UniProtKB-SubCell"/>
</dbReference>
<dbReference type="AlphaFoldDB" id="H3B9P0"/>
<keyword evidence="15" id="KW-0539">Nucleus</keyword>
<dbReference type="EMBL" id="AFYH01021300">
    <property type="status" value="NOT_ANNOTATED_CDS"/>
    <property type="molecule type" value="Genomic_DNA"/>
</dbReference>
<dbReference type="STRING" id="7897.ENSLACP00000018611"/>
<dbReference type="Bgee" id="ENSLACG00000016387">
    <property type="expression patterns" value="Expressed in chordate pharynx and 6 other cell types or tissues"/>
</dbReference>
<dbReference type="GeneID" id="102362458"/>
<evidence type="ECO:0000256" key="12">
    <source>
        <dbReference type="ARBA" id="ARBA00023128"/>
    </source>
</evidence>
<keyword evidence="14" id="KW-0325">Glycoprotein</keyword>
<dbReference type="KEGG" id="lcm:102362458"/>
<keyword evidence="13" id="KW-0472">Membrane</keyword>
<dbReference type="HOGENOM" id="CLU_076903_0_0_1"/>
<dbReference type="FunCoup" id="H3B9P0">
    <property type="interactions" value="1246"/>
</dbReference>
<reference evidence="18" key="3">
    <citation type="submission" date="2025-09" db="UniProtKB">
        <authorList>
            <consortium name="Ensembl"/>
        </authorList>
    </citation>
    <scope>IDENTIFICATION</scope>
</reference>
<dbReference type="PANTHER" id="PTHR13475">
    <property type="entry name" value="NEUGRIN"/>
    <property type="match status" value="1"/>
</dbReference>
<reference evidence="19" key="1">
    <citation type="submission" date="2011-08" db="EMBL/GenBank/DDBJ databases">
        <title>The draft genome of Latimeria chalumnae.</title>
        <authorList>
            <person name="Di Palma F."/>
            <person name="Alfoldi J."/>
            <person name="Johnson J."/>
            <person name="Berlin A."/>
            <person name="Gnerre S."/>
            <person name="Jaffe D."/>
            <person name="MacCallum I."/>
            <person name="Young S."/>
            <person name="Walker B.J."/>
            <person name="Lander E."/>
            <person name="Lindblad-Toh K."/>
        </authorList>
    </citation>
    <scope>NUCLEOTIDE SEQUENCE [LARGE SCALE GENOMIC DNA]</scope>
    <source>
        <strain evidence="19">Wild caught</strain>
    </source>
</reference>
<dbReference type="OMA" id="KYHIMRR"/>
<keyword evidence="9" id="KW-0964">Secreted</keyword>
<dbReference type="GO" id="GO:0030154">
    <property type="term" value="P:cell differentiation"/>
    <property type="evidence" value="ECO:0007669"/>
    <property type="project" value="UniProtKB-KW"/>
</dbReference>
<gene>
    <name evidence="18" type="primary">NGRN</name>
</gene>
<evidence type="ECO:0000256" key="7">
    <source>
        <dbReference type="ARBA" id="ARBA00016593"/>
    </source>
</evidence>
<reference evidence="18" key="2">
    <citation type="submission" date="2025-08" db="UniProtKB">
        <authorList>
            <consortium name="Ensembl"/>
        </authorList>
    </citation>
    <scope>IDENTIFICATION</scope>
</reference>
<evidence type="ECO:0000256" key="17">
    <source>
        <dbReference type="SAM" id="MobiDB-lite"/>
    </source>
</evidence>
<keyword evidence="12" id="KW-0496">Mitochondrion</keyword>
<evidence type="ECO:0000256" key="1">
    <source>
        <dbReference type="ARBA" id="ARBA00003783"/>
    </source>
</evidence>
<comment type="similarity">
    <text evidence="5">Belongs to the neugrin family.</text>
</comment>
<dbReference type="RefSeq" id="XP_005989824.1">
    <property type="nucleotide sequence ID" value="XM_005989762.3"/>
</dbReference>
<comment type="function">
    <text evidence="1">Plays an essential role in mitochondrial ribosome biogenesis. As a component of a functional protein-RNA module, consisting of RCC1L, NGRN, RPUSD3, RPUSD4, TRUB2, FASTKD2 and 16S mitochondrial ribosomal RNA (16S mt-rRNA), controls 16S mt-rRNA abundance and is required for intra-mitochondrial translation of core subunits of the oxidative phosphorylation system.</text>
</comment>
<keyword evidence="11" id="KW-0221">Differentiation</keyword>
<evidence type="ECO:0000256" key="15">
    <source>
        <dbReference type="ARBA" id="ARBA00023242"/>
    </source>
</evidence>
<dbReference type="Ensembl" id="ENSLACT00000018744.1">
    <property type="protein sequence ID" value="ENSLACP00000018611.1"/>
    <property type="gene ID" value="ENSLACG00000016387.1"/>
</dbReference>
<protein>
    <recommendedName>
        <fullName evidence="7">Neugrin</fullName>
    </recommendedName>
    <alternativeName>
        <fullName evidence="16">Neurite outgrowth-associated protein</fullName>
    </alternativeName>
</protein>
<evidence type="ECO:0000256" key="11">
    <source>
        <dbReference type="ARBA" id="ARBA00022782"/>
    </source>
</evidence>
<evidence type="ECO:0000313" key="19">
    <source>
        <dbReference type="Proteomes" id="UP000008672"/>
    </source>
</evidence>
<evidence type="ECO:0000256" key="10">
    <source>
        <dbReference type="ARBA" id="ARBA00022729"/>
    </source>
</evidence>
<evidence type="ECO:0000256" key="16">
    <source>
        <dbReference type="ARBA" id="ARBA00029657"/>
    </source>
</evidence>
<dbReference type="PANTHER" id="PTHR13475:SF4">
    <property type="entry name" value="NEUGRIN"/>
    <property type="match status" value="1"/>
</dbReference>
<evidence type="ECO:0000256" key="13">
    <source>
        <dbReference type="ARBA" id="ARBA00023136"/>
    </source>
</evidence>
<keyword evidence="19" id="KW-1185">Reference proteome</keyword>
<proteinExistence type="inferred from homology"/>
<evidence type="ECO:0000256" key="14">
    <source>
        <dbReference type="ARBA" id="ARBA00023180"/>
    </source>
</evidence>
<evidence type="ECO:0000256" key="9">
    <source>
        <dbReference type="ARBA" id="ARBA00022525"/>
    </source>
</evidence>
<dbReference type="eggNOG" id="ENOG502S5A6">
    <property type="taxonomic scope" value="Eukaryota"/>
</dbReference>